<protein>
    <submittedName>
        <fullName evidence="1">Uncharacterized protein</fullName>
    </submittedName>
</protein>
<organism evidence="1 2">
    <name type="scientific">Clostridium pasteurianum BC1</name>
    <dbReference type="NCBI Taxonomy" id="86416"/>
    <lineage>
        <taxon>Bacteria</taxon>
        <taxon>Bacillati</taxon>
        <taxon>Bacillota</taxon>
        <taxon>Clostridia</taxon>
        <taxon>Eubacteriales</taxon>
        <taxon>Clostridiaceae</taxon>
        <taxon>Clostridium</taxon>
    </lineage>
</organism>
<dbReference type="STRING" id="86416.Clopa_2078"/>
<dbReference type="AlphaFoldDB" id="R4K5J1"/>
<evidence type="ECO:0000313" key="1">
    <source>
        <dbReference type="EMBL" id="AGK96961.1"/>
    </source>
</evidence>
<accession>R4K5J1</accession>
<reference evidence="1 2" key="1">
    <citation type="submission" date="2012-01" db="EMBL/GenBank/DDBJ databases">
        <title>Complete sequence of chromosome of Clostridium pasteurianum BC1.</title>
        <authorList>
            <consortium name="US DOE Joint Genome Institute"/>
            <person name="Lucas S."/>
            <person name="Han J."/>
            <person name="Lapidus A."/>
            <person name="Cheng J.-F."/>
            <person name="Goodwin L."/>
            <person name="Pitluck S."/>
            <person name="Peters L."/>
            <person name="Mikhailova N."/>
            <person name="Teshima H."/>
            <person name="Detter J.C."/>
            <person name="Han C."/>
            <person name="Tapia R."/>
            <person name="Land M."/>
            <person name="Hauser L."/>
            <person name="Kyrpides N."/>
            <person name="Ivanova N."/>
            <person name="Pagani I."/>
            <person name="Dunn J."/>
            <person name="Taghavi S."/>
            <person name="Francis A."/>
            <person name="van der Lelie D."/>
            <person name="Woyke T."/>
        </authorList>
    </citation>
    <scope>NUCLEOTIDE SEQUENCE [LARGE SCALE GENOMIC DNA]</scope>
    <source>
        <strain evidence="1 2">BC1</strain>
    </source>
</reference>
<gene>
    <name evidence="1" type="ORF">Clopa_2078</name>
</gene>
<dbReference type="HOGENOM" id="CLU_2732929_0_0_9"/>
<dbReference type="Proteomes" id="UP000013523">
    <property type="component" value="Chromosome"/>
</dbReference>
<sequence>MLDYKAMNTIIEEAIENEKKKSFDLGIPWTYGDSTGTLIIEEYKNGAKKIYKKFGDELKLIKVEPGKEGVN</sequence>
<keyword evidence="2" id="KW-1185">Reference proteome</keyword>
<dbReference type="RefSeq" id="WP_015615269.1">
    <property type="nucleotide sequence ID" value="NC_021182.1"/>
</dbReference>
<proteinExistence type="predicted"/>
<dbReference type="KEGG" id="cpas:Clopa_2078"/>
<dbReference type="PATRIC" id="fig|86416.3.peg.2051"/>
<name>R4K5J1_CLOPA</name>
<evidence type="ECO:0000313" key="2">
    <source>
        <dbReference type="Proteomes" id="UP000013523"/>
    </source>
</evidence>
<dbReference type="EMBL" id="CP003261">
    <property type="protein sequence ID" value="AGK96961.1"/>
    <property type="molecule type" value="Genomic_DNA"/>
</dbReference>